<proteinExistence type="predicted"/>
<reference evidence="2 3" key="1">
    <citation type="submission" date="2019-06" db="EMBL/GenBank/DDBJ databases">
        <title>Metagenome assembled Genome of Spiribacter salinus SL48-SHIP from the microbial mat of Salt Lake 48 (Novosibirsk region, Russia).</title>
        <authorList>
            <person name="Shipova A."/>
            <person name="Rozanov A.S."/>
            <person name="Bryanskaya A.V."/>
            <person name="Peltek S.E."/>
        </authorList>
    </citation>
    <scope>NUCLEOTIDE SEQUENCE [LARGE SCALE GENOMIC DNA]</scope>
    <source>
        <strain evidence="2">SL48-SHIP-2</strain>
    </source>
</reference>
<sequence length="147" mass="15709">MIFAARQSDFEAQGGVAGGTFSGAANRLAEPKTVLPRPPFCERANRPTPPMPTVPARPSLIGGQGVDETQSMIAAGHPFTDPGQLIHGTHPPVARITFSRGAAKFATATESLLPLRTLLRRRAMWVPQPNTQMPAATHDTQGVRHGR</sequence>
<dbReference type="Proteomes" id="UP000315400">
    <property type="component" value="Unassembled WGS sequence"/>
</dbReference>
<dbReference type="AlphaFoldDB" id="A0A540VB47"/>
<evidence type="ECO:0000256" key="1">
    <source>
        <dbReference type="SAM" id="MobiDB-lite"/>
    </source>
</evidence>
<gene>
    <name evidence="2" type="ORF">FKY71_17895</name>
</gene>
<name>A0A540VB47_9GAMM</name>
<protein>
    <submittedName>
        <fullName evidence="2">Uncharacterized protein</fullName>
    </submittedName>
</protein>
<evidence type="ECO:0000313" key="2">
    <source>
        <dbReference type="EMBL" id="TQE93984.1"/>
    </source>
</evidence>
<evidence type="ECO:0000313" key="3">
    <source>
        <dbReference type="Proteomes" id="UP000315400"/>
    </source>
</evidence>
<comment type="caution">
    <text evidence="2">The sequence shown here is derived from an EMBL/GenBank/DDBJ whole genome shotgun (WGS) entry which is preliminary data.</text>
</comment>
<organism evidence="2 3">
    <name type="scientific">Spiribacter salinus</name>
    <dbReference type="NCBI Taxonomy" id="1335746"/>
    <lineage>
        <taxon>Bacteria</taxon>
        <taxon>Pseudomonadati</taxon>
        <taxon>Pseudomonadota</taxon>
        <taxon>Gammaproteobacteria</taxon>
        <taxon>Chromatiales</taxon>
        <taxon>Ectothiorhodospiraceae</taxon>
        <taxon>Spiribacter</taxon>
    </lineage>
</organism>
<accession>A0A540VB47</accession>
<feature type="region of interest" description="Disordered" evidence="1">
    <location>
        <begin position="35"/>
        <end position="64"/>
    </location>
</feature>
<dbReference type="EMBL" id="VIFK01000444">
    <property type="protein sequence ID" value="TQE93984.1"/>
    <property type="molecule type" value="Genomic_DNA"/>
</dbReference>